<dbReference type="RefSeq" id="WP_129654474.1">
    <property type="nucleotide sequence ID" value="NZ_ML142910.1"/>
</dbReference>
<comment type="caution">
    <text evidence="2">The sequence shown here is derived from an EMBL/GenBank/DDBJ whole genome shotgun (WGS) entry which is preliminary data.</text>
</comment>
<dbReference type="AlphaFoldDB" id="A0A444VKZ0"/>
<evidence type="ECO:0000313" key="2">
    <source>
        <dbReference type="EMBL" id="RYC51438.1"/>
    </source>
</evidence>
<sequence>MIDIIYKKEDWNKVLLEIGKYDFYHTYDYHVALAKKGEIPILIVYWEQEKKIAFPFIKKNVYGKYSDITSVHGYLGPIQCNVDSDFDNAGFKSSFENLLISENIITAFSKLNPFIKGQDEVLNALGNIEAIGELVYFDQQMDDETQKSFYSRNTRRSLKKLRQTATVVERKTPKDIDDFIKIYHQTMDRLGAHKKFYYGNEYFDRLVNSNLFNCKILFAIDDETKETIAAAFATHSCEICHLELICTNEDFSKYGPSRIVYDEARAILKNEQIKYLVLGGGSGGREGSLMKFKSSFTQNYIDYRIWKYIAIPDIYESIQTDFQKSVDSDFFPRYRIV</sequence>
<keyword evidence="3" id="KW-1185">Reference proteome</keyword>
<protein>
    <recommendedName>
        <fullName evidence="1">BioF2-like acetyltransferase domain-containing protein</fullName>
    </recommendedName>
</protein>
<evidence type="ECO:0000259" key="1">
    <source>
        <dbReference type="Pfam" id="PF13480"/>
    </source>
</evidence>
<feature type="domain" description="BioF2-like acetyltransferase" evidence="1">
    <location>
        <begin position="152"/>
        <end position="282"/>
    </location>
</feature>
<dbReference type="Proteomes" id="UP000290261">
    <property type="component" value="Unassembled WGS sequence"/>
</dbReference>
<name>A0A444VKZ0_9FLAO</name>
<organism evidence="2 3">
    <name type="scientific">Flagellimonas olearia</name>
    <dbReference type="NCBI Taxonomy" id="552546"/>
    <lineage>
        <taxon>Bacteria</taxon>
        <taxon>Pseudomonadati</taxon>
        <taxon>Bacteroidota</taxon>
        <taxon>Flavobacteriia</taxon>
        <taxon>Flavobacteriales</taxon>
        <taxon>Flavobacteriaceae</taxon>
        <taxon>Flagellimonas</taxon>
    </lineage>
</organism>
<dbReference type="EMBL" id="JJMP01000006">
    <property type="protein sequence ID" value="RYC51438.1"/>
    <property type="molecule type" value="Genomic_DNA"/>
</dbReference>
<gene>
    <name evidence="2" type="ORF">DN53_14675</name>
</gene>
<dbReference type="SUPFAM" id="SSF55729">
    <property type="entry name" value="Acyl-CoA N-acyltransferases (Nat)"/>
    <property type="match status" value="1"/>
</dbReference>
<proteinExistence type="predicted"/>
<accession>A0A444VKZ0</accession>
<dbReference type="InterPro" id="IPR016181">
    <property type="entry name" value="Acyl_CoA_acyltransferase"/>
</dbReference>
<evidence type="ECO:0000313" key="3">
    <source>
        <dbReference type="Proteomes" id="UP000290261"/>
    </source>
</evidence>
<dbReference type="Pfam" id="PF13480">
    <property type="entry name" value="Acetyltransf_6"/>
    <property type="match status" value="1"/>
</dbReference>
<dbReference type="InterPro" id="IPR038740">
    <property type="entry name" value="BioF2-like_GNAT_dom"/>
</dbReference>
<reference evidence="2 3" key="1">
    <citation type="submission" date="2014-04" db="EMBL/GenBank/DDBJ databases">
        <title>Whole genome of Muricauda olearia.</title>
        <authorList>
            <person name="Zhang X.-H."/>
            <person name="Tang K."/>
        </authorList>
    </citation>
    <scope>NUCLEOTIDE SEQUENCE [LARGE SCALE GENOMIC DNA]</scope>
    <source>
        <strain evidence="2 3">Th120</strain>
    </source>
</reference>
<dbReference type="Gene3D" id="3.40.630.30">
    <property type="match status" value="1"/>
</dbReference>